<gene>
    <name evidence="8" type="ORF">M9Y10_008650</name>
</gene>
<sequence>MNQINRSIIETGKIIGNYEIVFLVGRGGFGDVYKVKDKKTSQMFALKTEELSAPIKSLQTEIDCLQHISGSCFPRVRATGTDKKFKISYLVMNLLGASVGKIRLKNDEKLPYETAFPVAHEMLRIIQKIHEFGYVHRDIKPSNFLTQQHPEDHLVLIDFGLCKNHIDENTNEPFPFSDDVQFTGTKKYASPNAHRHYELGRVDDLYSWFYGFLEIANGNLTWNEIKDTKELLRLKTETPINELIGGLPSQVGEIYEYLNSLKYADAPDYPKLFQLMEDAERENNIDIDNFDWPSFYSQNANLVDLSKSPSFTRSSKGGQSSPKKKNAEEKNKNKDEDEEGNCCSIQ</sequence>
<dbReference type="EC" id="2.7.11.1" evidence="1"/>
<organism evidence="8 9">
    <name type="scientific">Tritrichomonas musculus</name>
    <dbReference type="NCBI Taxonomy" id="1915356"/>
    <lineage>
        <taxon>Eukaryota</taxon>
        <taxon>Metamonada</taxon>
        <taxon>Parabasalia</taxon>
        <taxon>Tritrichomonadida</taxon>
        <taxon>Tritrichomonadidae</taxon>
        <taxon>Tritrichomonas</taxon>
    </lineage>
</organism>
<dbReference type="InterPro" id="IPR000719">
    <property type="entry name" value="Prot_kinase_dom"/>
</dbReference>
<keyword evidence="5" id="KW-0808">Transferase</keyword>
<feature type="region of interest" description="Disordered" evidence="6">
    <location>
        <begin position="307"/>
        <end position="346"/>
    </location>
</feature>
<keyword evidence="2 4" id="KW-0547">Nucleotide-binding</keyword>
<feature type="domain" description="Protein kinase" evidence="7">
    <location>
        <begin position="18"/>
        <end position="285"/>
    </location>
</feature>
<feature type="compositionally biased region" description="Basic and acidic residues" evidence="6">
    <location>
        <begin position="325"/>
        <end position="335"/>
    </location>
</feature>
<dbReference type="PROSITE" id="PS00108">
    <property type="entry name" value="PROTEIN_KINASE_ST"/>
    <property type="match status" value="1"/>
</dbReference>
<evidence type="ECO:0000259" key="7">
    <source>
        <dbReference type="PROSITE" id="PS50011"/>
    </source>
</evidence>
<keyword evidence="5" id="KW-0723">Serine/threonine-protein kinase</keyword>
<dbReference type="PROSITE" id="PS00107">
    <property type="entry name" value="PROTEIN_KINASE_ATP"/>
    <property type="match status" value="1"/>
</dbReference>
<dbReference type="InterPro" id="IPR011009">
    <property type="entry name" value="Kinase-like_dom_sf"/>
</dbReference>
<dbReference type="PANTHER" id="PTHR11909">
    <property type="entry name" value="CASEIN KINASE-RELATED"/>
    <property type="match status" value="1"/>
</dbReference>
<comment type="similarity">
    <text evidence="5">Belongs to the protein kinase superfamily.</text>
</comment>
<dbReference type="InterPro" id="IPR050235">
    <property type="entry name" value="CK1_Ser-Thr_kinase"/>
</dbReference>
<evidence type="ECO:0000256" key="5">
    <source>
        <dbReference type="RuleBase" id="RU000304"/>
    </source>
</evidence>
<protein>
    <recommendedName>
        <fullName evidence="1">non-specific serine/threonine protein kinase</fullName>
        <ecNumber evidence="1">2.7.11.1</ecNumber>
    </recommendedName>
</protein>
<comment type="caution">
    <text evidence="8">The sequence shown here is derived from an EMBL/GenBank/DDBJ whole genome shotgun (WGS) entry which is preliminary data.</text>
</comment>
<dbReference type="InterPro" id="IPR017441">
    <property type="entry name" value="Protein_kinase_ATP_BS"/>
</dbReference>
<accession>A0ABR2IYN1</accession>
<reference evidence="8 9" key="1">
    <citation type="submission" date="2024-04" db="EMBL/GenBank/DDBJ databases">
        <title>Tritrichomonas musculus Genome.</title>
        <authorList>
            <person name="Alves-Ferreira E."/>
            <person name="Grigg M."/>
            <person name="Lorenzi H."/>
            <person name="Galac M."/>
        </authorList>
    </citation>
    <scope>NUCLEOTIDE SEQUENCE [LARGE SCALE GENOMIC DNA]</scope>
    <source>
        <strain evidence="8 9">EAF2021</strain>
    </source>
</reference>
<evidence type="ECO:0000256" key="2">
    <source>
        <dbReference type="ARBA" id="ARBA00022741"/>
    </source>
</evidence>
<dbReference type="Gene3D" id="1.10.510.10">
    <property type="entry name" value="Transferase(Phosphotransferase) domain 1"/>
    <property type="match status" value="1"/>
</dbReference>
<evidence type="ECO:0000313" key="8">
    <source>
        <dbReference type="EMBL" id="KAK8870763.1"/>
    </source>
</evidence>
<dbReference type="SMART" id="SM00220">
    <property type="entry name" value="S_TKc"/>
    <property type="match status" value="1"/>
</dbReference>
<dbReference type="Proteomes" id="UP001470230">
    <property type="component" value="Unassembled WGS sequence"/>
</dbReference>
<evidence type="ECO:0000256" key="6">
    <source>
        <dbReference type="SAM" id="MobiDB-lite"/>
    </source>
</evidence>
<feature type="binding site" evidence="4">
    <location>
        <position position="56"/>
    </location>
    <ligand>
        <name>ATP</name>
        <dbReference type="ChEBI" id="CHEBI:30616"/>
    </ligand>
</feature>
<dbReference type="InterPro" id="IPR008271">
    <property type="entry name" value="Ser/Thr_kinase_AS"/>
</dbReference>
<evidence type="ECO:0000256" key="1">
    <source>
        <dbReference type="ARBA" id="ARBA00012513"/>
    </source>
</evidence>
<dbReference type="EMBL" id="JAPFFF010000014">
    <property type="protein sequence ID" value="KAK8870763.1"/>
    <property type="molecule type" value="Genomic_DNA"/>
</dbReference>
<dbReference type="PROSITE" id="PS50011">
    <property type="entry name" value="PROTEIN_KINASE_DOM"/>
    <property type="match status" value="1"/>
</dbReference>
<keyword evidence="3 4" id="KW-0067">ATP-binding</keyword>
<dbReference type="SUPFAM" id="SSF56112">
    <property type="entry name" value="Protein kinase-like (PK-like)"/>
    <property type="match status" value="1"/>
</dbReference>
<proteinExistence type="inferred from homology"/>
<keyword evidence="5" id="KW-0418">Kinase</keyword>
<evidence type="ECO:0000256" key="3">
    <source>
        <dbReference type="ARBA" id="ARBA00022840"/>
    </source>
</evidence>
<evidence type="ECO:0000256" key="4">
    <source>
        <dbReference type="PROSITE-ProRule" id="PRU10141"/>
    </source>
</evidence>
<keyword evidence="9" id="KW-1185">Reference proteome</keyword>
<dbReference type="Pfam" id="PF00069">
    <property type="entry name" value="Pkinase"/>
    <property type="match status" value="1"/>
</dbReference>
<name>A0ABR2IYN1_9EUKA</name>
<evidence type="ECO:0000313" key="9">
    <source>
        <dbReference type="Proteomes" id="UP001470230"/>
    </source>
</evidence>